<feature type="compositionally biased region" description="Polar residues" evidence="3">
    <location>
        <begin position="675"/>
        <end position="729"/>
    </location>
</feature>
<comment type="caution">
    <text evidence="4">The sequence shown here is derived from an EMBL/GenBank/DDBJ whole genome shotgun (WGS) entry which is preliminary data.</text>
</comment>
<name>A0AAW1SDY9_9CHLO</name>
<dbReference type="InterPro" id="IPR000225">
    <property type="entry name" value="Armadillo"/>
</dbReference>
<feature type="region of interest" description="Disordered" evidence="3">
    <location>
        <begin position="366"/>
        <end position="413"/>
    </location>
</feature>
<protein>
    <submittedName>
        <fullName evidence="4">Uncharacterized protein</fullName>
    </submittedName>
</protein>
<keyword evidence="1" id="KW-0833">Ubl conjugation pathway</keyword>
<feature type="repeat" description="ARM" evidence="2">
    <location>
        <begin position="151"/>
        <end position="194"/>
    </location>
</feature>
<feature type="compositionally biased region" description="Low complexity" evidence="3">
    <location>
        <begin position="624"/>
        <end position="638"/>
    </location>
</feature>
<feature type="region of interest" description="Disordered" evidence="3">
    <location>
        <begin position="661"/>
        <end position="776"/>
    </location>
</feature>
<feature type="compositionally biased region" description="Low complexity" evidence="3">
    <location>
        <begin position="976"/>
        <end position="986"/>
    </location>
</feature>
<dbReference type="SMART" id="SM00185">
    <property type="entry name" value="ARM"/>
    <property type="match status" value="13"/>
</dbReference>
<feature type="repeat" description="ARM" evidence="2">
    <location>
        <begin position="1356"/>
        <end position="1400"/>
    </location>
</feature>
<accession>A0AAW1SDY9</accession>
<feature type="region of interest" description="Disordered" evidence="3">
    <location>
        <begin position="963"/>
        <end position="1006"/>
    </location>
</feature>
<feature type="region of interest" description="Disordered" evidence="3">
    <location>
        <begin position="1453"/>
        <end position="1482"/>
    </location>
</feature>
<feature type="compositionally biased region" description="Polar residues" evidence="3">
    <location>
        <begin position="575"/>
        <end position="584"/>
    </location>
</feature>
<gene>
    <name evidence="4" type="ORF">WJX74_001049</name>
</gene>
<feature type="repeat" description="ARM" evidence="2">
    <location>
        <begin position="240"/>
        <end position="290"/>
    </location>
</feature>
<organism evidence="4 5">
    <name type="scientific">Apatococcus lobatus</name>
    <dbReference type="NCBI Taxonomy" id="904363"/>
    <lineage>
        <taxon>Eukaryota</taxon>
        <taxon>Viridiplantae</taxon>
        <taxon>Chlorophyta</taxon>
        <taxon>core chlorophytes</taxon>
        <taxon>Trebouxiophyceae</taxon>
        <taxon>Chlorellales</taxon>
        <taxon>Chlorellaceae</taxon>
        <taxon>Apatococcus</taxon>
    </lineage>
</organism>
<reference evidence="4 5" key="1">
    <citation type="journal article" date="2024" name="Nat. Commun.">
        <title>Phylogenomics reveals the evolutionary origins of lichenization in chlorophyte algae.</title>
        <authorList>
            <person name="Puginier C."/>
            <person name="Libourel C."/>
            <person name="Otte J."/>
            <person name="Skaloud P."/>
            <person name="Haon M."/>
            <person name="Grisel S."/>
            <person name="Petersen M."/>
            <person name="Berrin J.G."/>
            <person name="Delaux P.M."/>
            <person name="Dal Grande F."/>
            <person name="Keller J."/>
        </authorList>
    </citation>
    <scope>NUCLEOTIDE SEQUENCE [LARGE SCALE GENOMIC DNA]</scope>
    <source>
        <strain evidence="4 5">SAG 2145</strain>
    </source>
</reference>
<feature type="region of interest" description="Disordered" evidence="3">
    <location>
        <begin position="565"/>
        <end position="641"/>
    </location>
</feature>
<proteinExistence type="predicted"/>
<evidence type="ECO:0000256" key="2">
    <source>
        <dbReference type="PROSITE-ProRule" id="PRU00259"/>
    </source>
</evidence>
<dbReference type="PANTHER" id="PTHR23315">
    <property type="entry name" value="U BOX DOMAIN-CONTAINING"/>
    <property type="match status" value="1"/>
</dbReference>
<evidence type="ECO:0000313" key="5">
    <source>
        <dbReference type="Proteomes" id="UP001438707"/>
    </source>
</evidence>
<feature type="repeat" description="ARM" evidence="2">
    <location>
        <begin position="480"/>
        <end position="510"/>
    </location>
</feature>
<evidence type="ECO:0000256" key="3">
    <source>
        <dbReference type="SAM" id="MobiDB-lite"/>
    </source>
</evidence>
<dbReference type="Gene3D" id="1.25.10.10">
    <property type="entry name" value="Leucine-rich Repeat Variant"/>
    <property type="match status" value="7"/>
</dbReference>
<keyword evidence="5" id="KW-1185">Reference proteome</keyword>
<dbReference type="PANTHER" id="PTHR23315:SF7">
    <property type="entry name" value="U-BOX DOMAIN-CONTAINING PROTEIN 4"/>
    <property type="match status" value="1"/>
</dbReference>
<dbReference type="Proteomes" id="UP001438707">
    <property type="component" value="Unassembled WGS sequence"/>
</dbReference>
<dbReference type="PROSITE" id="PS50176">
    <property type="entry name" value="ARM_REPEAT"/>
    <property type="match status" value="4"/>
</dbReference>
<dbReference type="InterPro" id="IPR016024">
    <property type="entry name" value="ARM-type_fold"/>
</dbReference>
<sequence>MSGGKQDVAASSSQPVSKSFRREKGSSHSARGLLRLDTASSQRRPSKQRGVYKLAVLLSKRLAAVKRAPIRFTQQTKALLETALWTTAQLVRTDFRSRRLLRHTGLLSALVEILRGGNDVYGEQAILQTTEIALAFVKLDVEGCSMLFDLGIVRRLVELLDPALPAPTVEAAASALRHLCAKHAGASDLLIAGGAVPLVVRLLAHAMHHHQYVIIMEVGWILLALADDDQLSKEAMRTSGALDLLVRLLAYQPLGPTLHRFLDLQALAARALHVMAQASPANQELLAEAGAIQHLTALLSQAASAPPAPAAQPDGRPLTASAKAAAAASQQGLLLLAAWLLLRVAISQSANTLALAAPAQARLQRSAADDDSDGGGGYFDDSDDDGGLLMGGPSGRPRGGSGVMGDSEEEDGMGSGMVVDLGWLNRRLLSRTWEHASVHLMLQVLGAGPATLDTSKEAARALRAIVSGSSLARDVSVEAGAVPVLVQLLSTETGTGGLAWEAAEILAQLTDPASRAPSTVIAQPVVIEGLVAVLRKLLPAESFEGLPELPTKEFCRRVSLSVRPSDAASDLPGSGSLSEQNGNAGQHGLPQLPSLKRRSSRSGDTPGELPLTPLCPIRPPSTPTGPTSPFTGRPSTSGNYSFERQNSALSRAPSMFSAGIPEQDEILPDPDATSDGGSTSNRGGWASTSQPVPSIPGTPSRSGSHLARQNSLSNGSLDASTAASSNQKGSVRGILRRLGSMRVTKPKDQSADAGGGVESQQSGLMPEGHGGRGVRRTVSHRAELGPAPPPRTASSFKDKLTAGRSTAELNSTYGRAAMQGVPLARAVATALHNVVSHDGPAQDAARDVGAGQVAMALLRFGAALGLSRGLVPAGADLVRSLAEGNPLNQQAFGGLGTLSLLLQILEGCEKETGEDVRRCKRSITWAMQALVDDNHAAQEELWEAQGLHLLIRQLHDCASWQQQQLLQQPGNPPGPLQSIPSSTISPPASPMGLDRRSSSTVMTSTPEAASWEELASASAWALGSAAAGHTSNQDSAIELGALGLVMSMLGGERAERERLAALWALGNLSKGAPSVQQAVLAADGCRVLLDLYSPNPFASEAEGAVWVLYNLVEACPAAQAEARTAGCIAPLLPLLSHGPDSIIAECTARCLHALCQGCPDNQSAVTAAGGMDPLLHLLSAGSGSLGAKSAALALGSLIAGHAGNKAAARRAGAIAYLVQLLKAGPSSAAAAYAARALEVLALDDRPGQDAVQDQAGLAWLLHLLRASMAVTLDHRATAAAAGALAAVVQGNFGNQETALAMEAAATLGDLVKQAAAALIQGISNPLLCYTAGEACRSTAALAQLNPAAQTALQAAGAIVPLVQLVSSKAVPQSIAQQACVALSHLASHSPSCQAAVGDAGGIESLVGVLQRGLEEDAPGLSQAANILHAILVASNPSAQQIHMKALQRCMPQEKVNKQASDDAPSDSCDSSMSEGQPSARRSQPVGFELVSGFLDGLPERPFKEAAALALFSMAEGNAVNRQAILELTAGGVVPLAEQLSRFEEEMKERARLHDPSASFLQLLMACGQSLASLATSNPSRATI</sequence>
<evidence type="ECO:0000313" key="4">
    <source>
        <dbReference type="EMBL" id="KAK9844345.1"/>
    </source>
</evidence>
<dbReference type="EMBL" id="JALJOS010000001">
    <property type="protein sequence ID" value="KAK9844345.1"/>
    <property type="molecule type" value="Genomic_DNA"/>
</dbReference>
<feature type="region of interest" description="Disordered" evidence="3">
    <location>
        <begin position="1"/>
        <end position="46"/>
    </location>
</feature>
<dbReference type="InterPro" id="IPR011989">
    <property type="entry name" value="ARM-like"/>
</dbReference>
<evidence type="ECO:0000256" key="1">
    <source>
        <dbReference type="ARBA" id="ARBA00022786"/>
    </source>
</evidence>
<feature type="compositionally biased region" description="Low complexity" evidence="3">
    <location>
        <begin position="1461"/>
        <end position="1473"/>
    </location>
</feature>
<feature type="compositionally biased region" description="Gly residues" evidence="3">
    <location>
        <begin position="388"/>
        <end position="403"/>
    </location>
</feature>
<dbReference type="SUPFAM" id="SSF48371">
    <property type="entry name" value="ARM repeat"/>
    <property type="match status" value="4"/>
</dbReference>